<feature type="region of interest" description="Disordered" evidence="4">
    <location>
        <begin position="325"/>
        <end position="381"/>
    </location>
</feature>
<dbReference type="SUPFAM" id="SSF50978">
    <property type="entry name" value="WD40 repeat-like"/>
    <property type="match status" value="1"/>
</dbReference>
<feature type="region of interest" description="Disordered" evidence="4">
    <location>
        <begin position="544"/>
        <end position="607"/>
    </location>
</feature>
<name>A0AAD5TH26_9FUNG</name>
<dbReference type="AlphaFoldDB" id="A0AAD5TH26"/>
<gene>
    <name evidence="5" type="ORF">HDU87_001154</name>
</gene>
<feature type="compositionally biased region" description="Polar residues" evidence="4">
    <location>
        <begin position="619"/>
        <end position="629"/>
    </location>
</feature>
<dbReference type="SMART" id="SM00320">
    <property type="entry name" value="WD40"/>
    <property type="match status" value="5"/>
</dbReference>
<feature type="compositionally biased region" description="Low complexity" evidence="4">
    <location>
        <begin position="740"/>
        <end position="767"/>
    </location>
</feature>
<keyword evidence="1" id="KW-0853">WD repeat</keyword>
<feature type="compositionally biased region" description="Low complexity" evidence="4">
    <location>
        <begin position="680"/>
        <end position="689"/>
    </location>
</feature>
<dbReference type="PANTHER" id="PTHR19848">
    <property type="entry name" value="WD40 REPEAT PROTEIN"/>
    <property type="match status" value="1"/>
</dbReference>
<feature type="region of interest" description="Disordered" evidence="4">
    <location>
        <begin position="648"/>
        <end position="689"/>
    </location>
</feature>
<evidence type="ECO:0000256" key="4">
    <source>
        <dbReference type="SAM" id="MobiDB-lite"/>
    </source>
</evidence>
<feature type="region of interest" description="Disordered" evidence="4">
    <location>
        <begin position="507"/>
        <end position="528"/>
    </location>
</feature>
<dbReference type="PANTHER" id="PTHR19848:SF8">
    <property type="entry name" value="F-BOX AND WD REPEAT DOMAIN CONTAINING 7"/>
    <property type="match status" value="1"/>
</dbReference>
<sequence length="799" mass="85052">MMPQIEPLPVPIPDSAQVTSAHLSADLLYLGLDDGSILAYMLPTQTHTHTFIGVGLSGAATALTCTSRRLLVGYADGTITIFSLQTGLAGRSVAAAHTGPVTALALSSESSDHGHHVPPSVYSGGVDGVLNEWDAKTLRKKWMLNAHDSPISGVVCGSGKVFSSDVTGVAKGWDTPTGQCVADFGKFSSVTSMILGRDLLYIATEAGTISVLDTESGQTLRTLRSRTAAAATSSPPPSPTGDSFSPSHSAAGTVAAAVRSLCLAKGRLYSATADGFVQEWDVKKGRAVRKFAVTNPPCVAMCADATNGRVIVSCATRVTQIRVSIPPQTTGSPAPSPAPSAHSAPLASPVAAALFNPNDGDTLRPADSISNPGRAAPNDLPDDVAALKRQIAHLRAQLNNPVHHQQAHQHHAEHLQTRVEDAEEELQAAKDLLVSYKTELEITQQAHAYAFSYLSQSSNRTWFEIEKEIRGLHAMIDNPPTPLDRGEDLTPFLPRRKVARSWVKDEDWDSDVDLDEDEPPWWRNMDGLADRTRPSDIKWWREERGAKHTTEPERYPSVSGSQQSDQDRDDDDVDAEEDDDVESNHLSQKGDDGGAEEQPSTPPPKIRVRATVRLPDGSIMTQQPTSIPSPQLPRRVTVPAATAIAAARSLATSPPQSRNSSSGSHHHRADAAARAHRRQSQQSSRFPAAAAAPVKRLSSWFAPIQSWVENVVATVDPAFPTVTTPPPHINTSPSPSINGTPLVATTTTPAKLTTSRSSTAGSEAASGTTGGGKAKKAVRVRQADVWRFDDGDGSPAPVA</sequence>
<reference evidence="5" key="1">
    <citation type="submission" date="2020-05" db="EMBL/GenBank/DDBJ databases">
        <title>Phylogenomic resolution of chytrid fungi.</title>
        <authorList>
            <person name="Stajich J.E."/>
            <person name="Amses K."/>
            <person name="Simmons R."/>
            <person name="Seto K."/>
            <person name="Myers J."/>
            <person name="Bonds A."/>
            <person name="Quandt C.A."/>
            <person name="Barry K."/>
            <person name="Liu P."/>
            <person name="Grigoriev I."/>
            <person name="Longcore J.E."/>
            <person name="James T.Y."/>
        </authorList>
    </citation>
    <scope>NUCLEOTIDE SEQUENCE</scope>
    <source>
        <strain evidence="5">JEL0379</strain>
    </source>
</reference>
<dbReference type="InterPro" id="IPR001680">
    <property type="entry name" value="WD40_rpt"/>
</dbReference>
<keyword evidence="2" id="KW-0677">Repeat</keyword>
<feature type="compositionally biased region" description="Low complexity" evidence="4">
    <location>
        <begin position="224"/>
        <end position="233"/>
    </location>
</feature>
<evidence type="ECO:0000256" key="3">
    <source>
        <dbReference type="SAM" id="Coils"/>
    </source>
</evidence>
<accession>A0AAD5TH26</accession>
<evidence type="ECO:0000313" key="6">
    <source>
        <dbReference type="Proteomes" id="UP001212152"/>
    </source>
</evidence>
<feature type="coiled-coil region" evidence="3">
    <location>
        <begin position="405"/>
        <end position="446"/>
    </location>
</feature>
<organism evidence="5 6">
    <name type="scientific">Geranomyces variabilis</name>
    <dbReference type="NCBI Taxonomy" id="109894"/>
    <lineage>
        <taxon>Eukaryota</taxon>
        <taxon>Fungi</taxon>
        <taxon>Fungi incertae sedis</taxon>
        <taxon>Chytridiomycota</taxon>
        <taxon>Chytridiomycota incertae sedis</taxon>
        <taxon>Chytridiomycetes</taxon>
        <taxon>Spizellomycetales</taxon>
        <taxon>Powellomycetaceae</taxon>
        <taxon>Geranomyces</taxon>
    </lineage>
</organism>
<feature type="compositionally biased region" description="Basic and acidic residues" evidence="4">
    <location>
        <begin position="544"/>
        <end position="554"/>
    </location>
</feature>
<protein>
    <submittedName>
        <fullName evidence="5">Uncharacterized protein</fullName>
    </submittedName>
</protein>
<feature type="region of interest" description="Disordered" evidence="4">
    <location>
        <begin position="615"/>
        <end position="634"/>
    </location>
</feature>
<feature type="compositionally biased region" description="Acidic residues" evidence="4">
    <location>
        <begin position="567"/>
        <end position="581"/>
    </location>
</feature>
<feature type="compositionally biased region" description="Basic residues" evidence="4">
    <location>
        <begin position="664"/>
        <end position="679"/>
    </location>
</feature>
<feature type="compositionally biased region" description="Low complexity" evidence="4">
    <location>
        <begin position="648"/>
        <end position="663"/>
    </location>
</feature>
<feature type="region of interest" description="Disordered" evidence="4">
    <location>
        <begin position="726"/>
        <end position="779"/>
    </location>
</feature>
<comment type="caution">
    <text evidence="5">The sequence shown here is derived from an EMBL/GenBank/DDBJ whole genome shotgun (WGS) entry which is preliminary data.</text>
</comment>
<dbReference type="Gene3D" id="2.130.10.10">
    <property type="entry name" value="YVTN repeat-like/Quinoprotein amine dehydrogenase"/>
    <property type="match status" value="1"/>
</dbReference>
<evidence type="ECO:0000256" key="1">
    <source>
        <dbReference type="ARBA" id="ARBA00022574"/>
    </source>
</evidence>
<dbReference type="InterPro" id="IPR015943">
    <property type="entry name" value="WD40/YVTN_repeat-like_dom_sf"/>
</dbReference>
<dbReference type="EMBL" id="JADGJQ010000120">
    <property type="protein sequence ID" value="KAJ3168423.1"/>
    <property type="molecule type" value="Genomic_DNA"/>
</dbReference>
<proteinExistence type="predicted"/>
<dbReference type="InterPro" id="IPR036322">
    <property type="entry name" value="WD40_repeat_dom_sf"/>
</dbReference>
<feature type="region of interest" description="Disordered" evidence="4">
    <location>
        <begin position="224"/>
        <end position="249"/>
    </location>
</feature>
<keyword evidence="3" id="KW-0175">Coiled coil</keyword>
<feature type="compositionally biased region" description="Polar residues" evidence="4">
    <location>
        <begin position="729"/>
        <end position="739"/>
    </location>
</feature>
<dbReference type="Proteomes" id="UP001212152">
    <property type="component" value="Unassembled WGS sequence"/>
</dbReference>
<keyword evidence="6" id="KW-1185">Reference proteome</keyword>
<evidence type="ECO:0000256" key="2">
    <source>
        <dbReference type="ARBA" id="ARBA00022737"/>
    </source>
</evidence>
<evidence type="ECO:0000313" key="5">
    <source>
        <dbReference type="EMBL" id="KAJ3168423.1"/>
    </source>
</evidence>
<feature type="compositionally biased region" description="Low complexity" evidence="4">
    <location>
        <begin position="339"/>
        <end position="353"/>
    </location>
</feature>
<feature type="compositionally biased region" description="Acidic residues" evidence="4">
    <location>
        <begin position="507"/>
        <end position="519"/>
    </location>
</feature>